<dbReference type="AlphaFoldDB" id="A0A914Y0X4"/>
<dbReference type="Proteomes" id="UP000887577">
    <property type="component" value="Unplaced"/>
</dbReference>
<sequence length="115" mass="12854">MATPDTESPSKKWKSLFQLSGRRHASSNLHDNTFHEPDDELQDDDLFFTKKSKCEPGSRRPSAPAILVDLKNFLTSAVTRRSSSSYGLCTSTSSKDNIFNIPTGDLEILYEPLNC</sequence>
<proteinExistence type="predicted"/>
<accession>A0A914Y0X4</accession>
<dbReference type="WBParaSite" id="PSU_v2.g12872.t1">
    <property type="protein sequence ID" value="PSU_v2.g12872.t1"/>
    <property type="gene ID" value="PSU_v2.g12872"/>
</dbReference>
<evidence type="ECO:0000313" key="1">
    <source>
        <dbReference type="Proteomes" id="UP000887577"/>
    </source>
</evidence>
<name>A0A914Y0X4_9BILA</name>
<evidence type="ECO:0000313" key="2">
    <source>
        <dbReference type="WBParaSite" id="PSU_v2.g12872.t1"/>
    </source>
</evidence>
<keyword evidence="1" id="KW-1185">Reference proteome</keyword>
<organism evidence="1 2">
    <name type="scientific">Panagrolaimus superbus</name>
    <dbReference type="NCBI Taxonomy" id="310955"/>
    <lineage>
        <taxon>Eukaryota</taxon>
        <taxon>Metazoa</taxon>
        <taxon>Ecdysozoa</taxon>
        <taxon>Nematoda</taxon>
        <taxon>Chromadorea</taxon>
        <taxon>Rhabditida</taxon>
        <taxon>Tylenchina</taxon>
        <taxon>Panagrolaimomorpha</taxon>
        <taxon>Panagrolaimoidea</taxon>
        <taxon>Panagrolaimidae</taxon>
        <taxon>Panagrolaimus</taxon>
    </lineage>
</organism>
<reference evidence="2" key="1">
    <citation type="submission" date="2022-11" db="UniProtKB">
        <authorList>
            <consortium name="WormBaseParasite"/>
        </authorList>
    </citation>
    <scope>IDENTIFICATION</scope>
</reference>
<protein>
    <submittedName>
        <fullName evidence="2">Uncharacterized protein</fullName>
    </submittedName>
</protein>